<organism evidence="10 11">
    <name type="scientific">Sedimenticola thiotaurini</name>
    <dbReference type="NCBI Taxonomy" id="1543721"/>
    <lineage>
        <taxon>Bacteria</taxon>
        <taxon>Pseudomonadati</taxon>
        <taxon>Pseudomonadota</taxon>
        <taxon>Gammaproteobacteria</taxon>
        <taxon>Chromatiales</taxon>
        <taxon>Sedimenticolaceae</taxon>
        <taxon>Sedimenticola</taxon>
    </lineage>
</organism>
<name>A0A0F7K2I5_9GAMM</name>
<comment type="subunit">
    <text evidence="8">Component of the lipopolysaccharide transport and assembly complex. The LptBFG transporter is composed of two ATP-binding proteins (LptB) and two transmembrane proteins (LptF and LptG).</text>
</comment>
<dbReference type="GO" id="GO:0055085">
    <property type="term" value="P:transmembrane transport"/>
    <property type="evidence" value="ECO:0007669"/>
    <property type="project" value="InterPro"/>
</dbReference>
<keyword evidence="4" id="KW-1003">Cell membrane</keyword>
<reference evidence="10 11" key="1">
    <citation type="journal article" date="2015" name="Genome Announc.">
        <title>Complete Genome Sequence of Sedimenticola thiotaurini Strain SIP-G1, a Polyphosphate- and Polyhydroxyalkanoate-Accumulating Sulfur-Oxidizing Gammaproteobacterium Isolated from Salt Marsh Sediments.</title>
        <authorList>
            <person name="Flood B.E."/>
            <person name="Jones D.S."/>
            <person name="Bailey J.V."/>
        </authorList>
    </citation>
    <scope>NUCLEOTIDE SEQUENCE [LARGE SCALE GENOMIC DNA]</scope>
    <source>
        <strain evidence="10 11">SIP-G1</strain>
    </source>
</reference>
<keyword evidence="6 9" id="KW-1133">Transmembrane helix</keyword>
<gene>
    <name evidence="10" type="ORF">AAY24_17075</name>
</gene>
<evidence type="ECO:0000256" key="9">
    <source>
        <dbReference type="SAM" id="Phobius"/>
    </source>
</evidence>
<keyword evidence="11" id="KW-1185">Reference proteome</keyword>
<evidence type="ECO:0008006" key="12">
    <source>
        <dbReference type="Google" id="ProtNLM"/>
    </source>
</evidence>
<feature type="transmembrane region" description="Helical" evidence="9">
    <location>
        <begin position="12"/>
        <end position="33"/>
    </location>
</feature>
<dbReference type="AlphaFoldDB" id="A0A0F7K2I5"/>
<dbReference type="InterPro" id="IPR005495">
    <property type="entry name" value="LptG/LptF_permease"/>
</dbReference>
<evidence type="ECO:0000256" key="5">
    <source>
        <dbReference type="ARBA" id="ARBA00022692"/>
    </source>
</evidence>
<sequence>MKLLDRYIGTTVLVGITLTLLILLVLVGFVTLMDELGDVGKGDYTTIDAFYYVLLALPRRAYEVFPMSVLLGSLMGLGGLANNSELVAMRAAGVSLARIIVSVLKAGVLATLMVLIIGEVVAPNTEQYAERMRASKMSQQITLKSKYGFWARDGSSFVNIRQILPGSQLKDIYIYEFSPDRKLEVSTHAGFAQYQDGSWLLRDINQTRFLDDHVESRTLEQATWDSLLNPNILNVVVVRPTMLPVWGLYQYIDFMQKNGQEVVVYEVAFWSKVIMPLVTLVMVFLAVPFVFGVLRSVGIGQRIFAGSLLGLAFFLMNKVLGHMAVVFSLNPLFAAALPTLVFLGLGFWFVRRVH</sequence>
<dbReference type="RefSeq" id="WP_046860690.1">
    <property type="nucleotide sequence ID" value="NZ_CP011412.1"/>
</dbReference>
<dbReference type="PATRIC" id="fig|1543721.4.peg.3531"/>
<keyword evidence="7 9" id="KW-0472">Membrane</keyword>
<dbReference type="PANTHER" id="PTHR33529">
    <property type="entry name" value="SLR0882 PROTEIN-RELATED"/>
    <property type="match status" value="1"/>
</dbReference>
<dbReference type="GO" id="GO:0043190">
    <property type="term" value="C:ATP-binding cassette (ABC) transporter complex"/>
    <property type="evidence" value="ECO:0007669"/>
    <property type="project" value="InterPro"/>
</dbReference>
<feature type="transmembrane region" description="Helical" evidence="9">
    <location>
        <begin position="273"/>
        <end position="291"/>
    </location>
</feature>
<evidence type="ECO:0000256" key="2">
    <source>
        <dbReference type="ARBA" id="ARBA00004651"/>
    </source>
</evidence>
<dbReference type="Proteomes" id="UP000034410">
    <property type="component" value="Chromosome"/>
</dbReference>
<evidence type="ECO:0000256" key="8">
    <source>
        <dbReference type="ARBA" id="ARBA00026081"/>
    </source>
</evidence>
<dbReference type="GO" id="GO:0015920">
    <property type="term" value="P:lipopolysaccharide transport"/>
    <property type="evidence" value="ECO:0007669"/>
    <property type="project" value="TreeGrafter"/>
</dbReference>
<protein>
    <recommendedName>
        <fullName evidence="12">LPS export ABC transporter permease LptG</fullName>
    </recommendedName>
</protein>
<evidence type="ECO:0000256" key="7">
    <source>
        <dbReference type="ARBA" id="ARBA00023136"/>
    </source>
</evidence>
<dbReference type="OrthoDB" id="9776227at2"/>
<dbReference type="PANTHER" id="PTHR33529:SF2">
    <property type="entry name" value="LIPOPOLYSACCHARIDE EXPORT SYSTEM PERMEASE PROTEIN LPTG"/>
    <property type="match status" value="1"/>
</dbReference>
<accession>A0A0F7K2I5</accession>
<feature type="transmembrane region" description="Helical" evidence="9">
    <location>
        <begin position="95"/>
        <end position="117"/>
    </location>
</feature>
<dbReference type="Pfam" id="PF03739">
    <property type="entry name" value="LptF_LptG"/>
    <property type="match status" value="1"/>
</dbReference>
<dbReference type="InterPro" id="IPR030923">
    <property type="entry name" value="LptG"/>
</dbReference>
<comment type="subcellular location">
    <subcellularLocation>
        <location evidence="2">Cell membrane</location>
        <topology evidence="2">Multi-pass membrane protein</topology>
    </subcellularLocation>
</comment>
<evidence type="ECO:0000256" key="1">
    <source>
        <dbReference type="ARBA" id="ARBA00002265"/>
    </source>
</evidence>
<feature type="transmembrane region" description="Helical" evidence="9">
    <location>
        <begin position="303"/>
        <end position="320"/>
    </location>
</feature>
<feature type="transmembrane region" description="Helical" evidence="9">
    <location>
        <begin position="332"/>
        <end position="350"/>
    </location>
</feature>
<evidence type="ECO:0000256" key="4">
    <source>
        <dbReference type="ARBA" id="ARBA00022475"/>
    </source>
</evidence>
<feature type="transmembrane region" description="Helical" evidence="9">
    <location>
        <begin position="64"/>
        <end position="83"/>
    </location>
</feature>
<evidence type="ECO:0000313" key="10">
    <source>
        <dbReference type="EMBL" id="AKH21769.1"/>
    </source>
</evidence>
<dbReference type="KEGG" id="seds:AAY24_17075"/>
<comment type="similarity">
    <text evidence="3">Belongs to the LptF/LptG family.</text>
</comment>
<comment type="function">
    <text evidence="1">Part of the ABC transporter complex LptBFG involved in the translocation of lipopolysaccharide (LPS) from the inner membrane to the outer membrane.</text>
</comment>
<keyword evidence="5 9" id="KW-0812">Transmembrane</keyword>
<evidence type="ECO:0000256" key="3">
    <source>
        <dbReference type="ARBA" id="ARBA00007725"/>
    </source>
</evidence>
<dbReference type="NCBIfam" id="TIGR04408">
    <property type="entry name" value="LptG_lptG"/>
    <property type="match status" value="1"/>
</dbReference>
<dbReference type="EMBL" id="CP011412">
    <property type="protein sequence ID" value="AKH21769.1"/>
    <property type="molecule type" value="Genomic_DNA"/>
</dbReference>
<evidence type="ECO:0000256" key="6">
    <source>
        <dbReference type="ARBA" id="ARBA00022989"/>
    </source>
</evidence>
<proteinExistence type="inferred from homology"/>
<evidence type="ECO:0000313" key="11">
    <source>
        <dbReference type="Proteomes" id="UP000034410"/>
    </source>
</evidence>